<feature type="domain" description="BTB" evidence="2">
    <location>
        <begin position="30"/>
        <end position="100"/>
    </location>
</feature>
<dbReference type="SUPFAM" id="SSF54695">
    <property type="entry name" value="POZ domain"/>
    <property type="match status" value="1"/>
</dbReference>
<protein>
    <recommendedName>
        <fullName evidence="2">BTB domain-containing protein</fullName>
    </recommendedName>
</protein>
<evidence type="ECO:0000256" key="1">
    <source>
        <dbReference type="SAM" id="MobiDB-lite"/>
    </source>
</evidence>
<dbReference type="InterPro" id="IPR000210">
    <property type="entry name" value="BTB/POZ_dom"/>
</dbReference>
<sequence>MALCDETSQDPHKKALQESMKTLLESGLYADMRFTCEGRDFPTHRAFVCPRSPVIQRMLQEGQGQFVEANARVVPVNEFTATTLERMLQYLYTTDYDDGRSNAIIARKFAEHEEEMPIIIAEVDVGRWDVGEDHPPFSNGSGGSPSELPNFTIEPQSPDVGERSKEFEEMVGIVEILLINVDVYAIAGYYDVPSLRDLATEKVADLLNNYQWDQAGFLDVLHYMYEKIPEKNCPLRDTAIRAAAAHVSGLVETYGDSLPSALGGKNNLAGDLLTQVAARLAQVNIDHEMTKRKLRQASRAIREYTGSWGIY</sequence>
<gene>
    <name evidence="3" type="ORF">W97_00788</name>
</gene>
<organism evidence="3 4">
    <name type="scientific">Coniosporium apollinis (strain CBS 100218)</name>
    <name type="common">Rock-inhabiting black yeast</name>
    <dbReference type="NCBI Taxonomy" id="1168221"/>
    <lineage>
        <taxon>Eukaryota</taxon>
        <taxon>Fungi</taxon>
        <taxon>Dikarya</taxon>
        <taxon>Ascomycota</taxon>
        <taxon>Pezizomycotina</taxon>
        <taxon>Dothideomycetes</taxon>
        <taxon>Dothideomycetes incertae sedis</taxon>
        <taxon>Coniosporium</taxon>
    </lineage>
</organism>
<evidence type="ECO:0000313" key="4">
    <source>
        <dbReference type="Proteomes" id="UP000016924"/>
    </source>
</evidence>
<dbReference type="PANTHER" id="PTHR47843:SF5">
    <property type="entry name" value="BTB_POZ DOMAIN PROTEIN"/>
    <property type="match status" value="1"/>
</dbReference>
<dbReference type="Gene3D" id="3.30.710.10">
    <property type="entry name" value="Potassium Channel Kv1.1, Chain A"/>
    <property type="match status" value="1"/>
</dbReference>
<dbReference type="Pfam" id="PF00651">
    <property type="entry name" value="BTB"/>
    <property type="match status" value="1"/>
</dbReference>
<dbReference type="eggNOG" id="ENOG502SST2">
    <property type="taxonomic scope" value="Eukaryota"/>
</dbReference>
<dbReference type="Proteomes" id="UP000016924">
    <property type="component" value="Unassembled WGS sequence"/>
</dbReference>
<dbReference type="RefSeq" id="XP_007776890.1">
    <property type="nucleotide sequence ID" value="XM_007778700.1"/>
</dbReference>
<dbReference type="InterPro" id="IPR011333">
    <property type="entry name" value="SKP1/BTB/POZ_sf"/>
</dbReference>
<dbReference type="PANTHER" id="PTHR47843">
    <property type="entry name" value="BTB DOMAIN-CONTAINING PROTEIN-RELATED"/>
    <property type="match status" value="1"/>
</dbReference>
<evidence type="ECO:0000259" key="2">
    <source>
        <dbReference type="PROSITE" id="PS50097"/>
    </source>
</evidence>
<dbReference type="CDD" id="cd18186">
    <property type="entry name" value="BTB_POZ_ZBTB_KLHL-like"/>
    <property type="match status" value="1"/>
</dbReference>
<proteinExistence type="predicted"/>
<reference evidence="4" key="1">
    <citation type="submission" date="2012-06" db="EMBL/GenBank/DDBJ databases">
        <title>The genome sequence of Coniosporium apollinis CBS 100218.</title>
        <authorList>
            <consortium name="The Broad Institute Genome Sequencing Platform"/>
            <person name="Cuomo C."/>
            <person name="Gorbushina A."/>
            <person name="Noack S."/>
            <person name="Walker B."/>
            <person name="Young S.K."/>
            <person name="Zeng Q."/>
            <person name="Gargeya S."/>
            <person name="Fitzgerald M."/>
            <person name="Haas B."/>
            <person name="Abouelleil A."/>
            <person name="Alvarado L."/>
            <person name="Arachchi H.M."/>
            <person name="Berlin A.M."/>
            <person name="Chapman S.B."/>
            <person name="Goldberg J."/>
            <person name="Griggs A."/>
            <person name="Gujja S."/>
            <person name="Hansen M."/>
            <person name="Howarth C."/>
            <person name="Imamovic A."/>
            <person name="Larimer J."/>
            <person name="McCowan C."/>
            <person name="Montmayeur A."/>
            <person name="Murphy C."/>
            <person name="Neiman D."/>
            <person name="Pearson M."/>
            <person name="Priest M."/>
            <person name="Roberts A."/>
            <person name="Saif S."/>
            <person name="Shea T."/>
            <person name="Sisk P."/>
            <person name="Sykes S."/>
            <person name="Wortman J."/>
            <person name="Nusbaum C."/>
            <person name="Birren B."/>
        </authorList>
    </citation>
    <scope>NUCLEOTIDE SEQUENCE [LARGE SCALE GENOMIC DNA]</scope>
    <source>
        <strain evidence="4">CBS 100218</strain>
    </source>
</reference>
<feature type="region of interest" description="Disordered" evidence="1">
    <location>
        <begin position="131"/>
        <end position="159"/>
    </location>
</feature>
<dbReference type="HOGENOM" id="CLU_057752_3_0_1"/>
<keyword evidence="4" id="KW-1185">Reference proteome</keyword>
<evidence type="ECO:0000313" key="3">
    <source>
        <dbReference type="EMBL" id="EON61573.1"/>
    </source>
</evidence>
<dbReference type="AlphaFoldDB" id="R7YI61"/>
<accession>R7YI61</accession>
<dbReference type="EMBL" id="JH767556">
    <property type="protein sequence ID" value="EON61573.1"/>
    <property type="molecule type" value="Genomic_DNA"/>
</dbReference>
<dbReference type="GeneID" id="19898099"/>
<dbReference type="PROSITE" id="PS50097">
    <property type="entry name" value="BTB"/>
    <property type="match status" value="1"/>
</dbReference>
<dbReference type="OrthoDB" id="3886061at2759"/>
<name>R7YI61_CONA1</name>